<reference evidence="3" key="1">
    <citation type="submission" date="2019-02" db="EMBL/GenBank/DDBJ databases">
        <title>Halonotius sp. a new haloarchaeum isolated from saline soil.</title>
        <authorList>
            <person name="Duran-Viseras A."/>
            <person name="Sanchez-Porro C."/>
            <person name="Ventosa A."/>
        </authorList>
    </citation>
    <scope>NUCLEOTIDE SEQUENCE</scope>
    <source>
        <strain evidence="3">F15B</strain>
    </source>
</reference>
<feature type="region of interest" description="Disordered" evidence="1">
    <location>
        <begin position="1"/>
        <end position="37"/>
    </location>
</feature>
<name>A0A8J8PCM2_9EURY</name>
<dbReference type="Proteomes" id="UP000705823">
    <property type="component" value="Unassembled WGS sequence"/>
</dbReference>
<dbReference type="Pfam" id="PF23438">
    <property type="entry name" value="DUF7123"/>
    <property type="match status" value="1"/>
</dbReference>
<gene>
    <name evidence="3" type="ORF">EGH24_03530</name>
</gene>
<evidence type="ECO:0000313" key="4">
    <source>
        <dbReference type="Proteomes" id="UP000705823"/>
    </source>
</evidence>
<dbReference type="InterPro" id="IPR055547">
    <property type="entry name" value="DUF7123"/>
</dbReference>
<proteinExistence type="predicted"/>
<protein>
    <recommendedName>
        <fullName evidence="2">DUF7123 domain-containing protein</fullName>
    </recommendedName>
</protein>
<dbReference type="OrthoDB" id="193681at2157"/>
<evidence type="ECO:0000256" key="1">
    <source>
        <dbReference type="SAM" id="MobiDB-lite"/>
    </source>
</evidence>
<dbReference type="AlphaFoldDB" id="A0A8J8PCM2"/>
<feature type="domain" description="DUF7123" evidence="2">
    <location>
        <begin position="26"/>
        <end position="100"/>
    </location>
</feature>
<keyword evidence="4" id="KW-1185">Reference proteome</keyword>
<dbReference type="EMBL" id="RKLU01000002">
    <property type="protein sequence ID" value="TQQ82538.1"/>
    <property type="molecule type" value="Genomic_DNA"/>
</dbReference>
<feature type="compositionally biased region" description="Basic and acidic residues" evidence="1">
    <location>
        <begin position="7"/>
        <end position="32"/>
    </location>
</feature>
<sequence>MSTSHHSPADDTRTARDKPSDKSDETADKESTATKQQRLAAYLRERADDGEVYFKSKFIADDVDLSAKEIGALILKLQDSVADLSIERWSYTGATTWRVERTN</sequence>
<comment type="caution">
    <text evidence="3">The sequence shown here is derived from an EMBL/GenBank/DDBJ whole genome shotgun (WGS) entry which is preliminary data.</text>
</comment>
<evidence type="ECO:0000313" key="3">
    <source>
        <dbReference type="EMBL" id="TQQ82538.1"/>
    </source>
</evidence>
<accession>A0A8J8PCM2</accession>
<dbReference type="RefSeq" id="WP_142978803.1">
    <property type="nucleotide sequence ID" value="NZ_RKLU01000002.1"/>
</dbReference>
<evidence type="ECO:0000259" key="2">
    <source>
        <dbReference type="Pfam" id="PF23438"/>
    </source>
</evidence>
<organism evidence="3 4">
    <name type="scientific">Halonotius terrestris</name>
    <dbReference type="NCBI Taxonomy" id="2487750"/>
    <lineage>
        <taxon>Archaea</taxon>
        <taxon>Methanobacteriati</taxon>
        <taxon>Methanobacteriota</taxon>
        <taxon>Stenosarchaea group</taxon>
        <taxon>Halobacteria</taxon>
        <taxon>Halobacteriales</taxon>
        <taxon>Haloferacaceae</taxon>
        <taxon>Halonotius</taxon>
    </lineage>
</organism>